<sequence length="883" mass="96645">MPSTTPVMFSGLAPVIQQWASKLPGKVAIVDAGRKVTYQELDAFAKQFAVQLLQGGLKYEDPVAILTRHGADHIVAQASILYAGGTCLPLDPSLTLSDMQTRVDAAKVQFLITDETYQSTTIAVTSRFVVTPTTDHGTLAPPIGERKPWSQTSRHPCARPLFQRRFRRLLIDIYGALLNGATIAVIDRQAALSPDLLAEAIHSAGITSMFLTSSLFNIGTGQLYLGGIGLSRGYLGNEEKTREVFFEVPGLGPRDEAILVYRTGDIVKRNAQGDMVWMGRKDREVKLRGFRVNLDVVEAELLSTHLIRATAAIKVQLPDQLSASLVACVSLKDPSISTAVLDAAVRKRLPAHMVPQLVVLDDMPLNRSGKIDRQRVSKNLVTALQRMQDGREGILGGDCPDSGLTDTEKRVAVVWLRVLGTVPASSITRNSEFFALGATSLAVVALIGEHPTLGGLASVIDRRDAVDDFRDIELLKEQCKRDAGLWSTITWSERTPRVRNWMASDEGKVFITGATGFVGAFLLADLLALQEVKAVKCLVRSRSPDEGRRRLVANLKKYNLGECHPDLLCKLEVVSGDFSLPKFGLPDGDFASLAGWASVVYHLGAQVNYNQPYSAHRAANVLGTLHMLQFAVTGRVKPLHYTSSIAAYGPTRLAGRDVISEDEPLTPFIESSVLYEGGYGQSQWVADEIVAALMRKGLPAAIYRLGFVLCHSKTGVGNPDDFVGRLLVDCVGRKAYPLLKNQRKELLPVDYAASAILAISKQGENLGKGYHIIPDMGKALDLIDLFEMTASATGIEMRGIEYSSWVENVKAGNDSACRLGPLVPMLEERVRGEQTRWELYEDMARFKSDNTARALKMDGGVQRMHVDEDVLRRYLHTLGLSTK</sequence>
<dbReference type="InterPro" id="IPR036291">
    <property type="entry name" value="NAD(P)-bd_dom_sf"/>
</dbReference>
<organism evidence="6 7">
    <name type="scientific">Parascedosporium putredinis</name>
    <dbReference type="NCBI Taxonomy" id="1442378"/>
    <lineage>
        <taxon>Eukaryota</taxon>
        <taxon>Fungi</taxon>
        <taxon>Dikarya</taxon>
        <taxon>Ascomycota</taxon>
        <taxon>Pezizomycotina</taxon>
        <taxon>Sordariomycetes</taxon>
        <taxon>Hypocreomycetidae</taxon>
        <taxon>Microascales</taxon>
        <taxon>Microascaceae</taxon>
        <taxon>Parascedosporium</taxon>
    </lineage>
</organism>
<evidence type="ECO:0000259" key="5">
    <source>
        <dbReference type="PROSITE" id="PS50075"/>
    </source>
</evidence>
<dbReference type="InterPro" id="IPR042099">
    <property type="entry name" value="ANL_N_sf"/>
</dbReference>
<feature type="domain" description="Carrier" evidence="5">
    <location>
        <begin position="402"/>
        <end position="483"/>
    </location>
</feature>
<dbReference type="NCBIfam" id="TIGR01746">
    <property type="entry name" value="Thioester-redct"/>
    <property type="match status" value="1"/>
</dbReference>
<accession>A0A9P1GYG2</accession>
<keyword evidence="1" id="KW-0596">Phosphopantetheine</keyword>
<evidence type="ECO:0000256" key="3">
    <source>
        <dbReference type="ARBA" id="ARBA00022598"/>
    </source>
</evidence>
<reference evidence="6" key="1">
    <citation type="submission" date="2022-11" db="EMBL/GenBank/DDBJ databases">
        <authorList>
            <person name="Scott C."/>
            <person name="Bruce N."/>
        </authorList>
    </citation>
    <scope>NUCLEOTIDE SEQUENCE</scope>
</reference>
<dbReference type="Gene3D" id="1.10.1200.10">
    <property type="entry name" value="ACP-like"/>
    <property type="match status" value="1"/>
</dbReference>
<proteinExistence type="inferred from homology"/>
<dbReference type="Proteomes" id="UP000838763">
    <property type="component" value="Unassembled WGS sequence"/>
</dbReference>
<dbReference type="InterPro" id="IPR036736">
    <property type="entry name" value="ACP-like_sf"/>
</dbReference>
<dbReference type="SUPFAM" id="SSF51735">
    <property type="entry name" value="NAD(P)-binding Rossmann-fold domains"/>
    <property type="match status" value="1"/>
</dbReference>
<dbReference type="PANTHER" id="PTHR44845">
    <property type="entry name" value="CARRIER DOMAIN-CONTAINING PROTEIN"/>
    <property type="match status" value="1"/>
</dbReference>
<comment type="caution">
    <text evidence="6">The sequence shown here is derived from an EMBL/GenBank/DDBJ whole genome shotgun (WGS) entry which is preliminary data.</text>
</comment>
<evidence type="ECO:0000256" key="4">
    <source>
        <dbReference type="ARBA" id="ARBA00029454"/>
    </source>
</evidence>
<dbReference type="PROSITE" id="PS50075">
    <property type="entry name" value="CARRIER"/>
    <property type="match status" value="1"/>
</dbReference>
<dbReference type="PANTHER" id="PTHR44845:SF6">
    <property type="entry name" value="BETA-ALANINE-ACTIVATING ENZYME"/>
    <property type="match status" value="1"/>
</dbReference>
<evidence type="ECO:0000313" key="6">
    <source>
        <dbReference type="EMBL" id="CAI4212290.1"/>
    </source>
</evidence>
<dbReference type="Gene3D" id="3.40.50.12780">
    <property type="entry name" value="N-terminal domain of ligase-like"/>
    <property type="match status" value="2"/>
</dbReference>
<dbReference type="Gene3D" id="3.40.50.980">
    <property type="match status" value="1"/>
</dbReference>
<dbReference type="Pfam" id="PF07993">
    <property type="entry name" value="NAD_binding_4"/>
    <property type="match status" value="1"/>
</dbReference>
<evidence type="ECO:0000313" key="7">
    <source>
        <dbReference type="Proteomes" id="UP000838763"/>
    </source>
</evidence>
<dbReference type="SUPFAM" id="SSF47336">
    <property type="entry name" value="ACP-like"/>
    <property type="match status" value="1"/>
</dbReference>
<dbReference type="InterPro" id="IPR000873">
    <property type="entry name" value="AMP-dep_synth/lig_dom"/>
</dbReference>
<dbReference type="AlphaFoldDB" id="A0A9P1GYG2"/>
<dbReference type="InterPro" id="IPR009081">
    <property type="entry name" value="PP-bd_ACP"/>
</dbReference>
<keyword evidence="3" id="KW-0436">Ligase</keyword>
<keyword evidence="7" id="KW-1185">Reference proteome</keyword>
<dbReference type="Gene3D" id="3.30.300.30">
    <property type="match status" value="1"/>
</dbReference>
<protein>
    <recommendedName>
        <fullName evidence="5">Carrier domain-containing protein</fullName>
    </recommendedName>
</protein>
<gene>
    <name evidence="6" type="ORF">PPNO1_LOCUS2057</name>
</gene>
<dbReference type="InterPro" id="IPR010080">
    <property type="entry name" value="Thioester_reductase-like_dom"/>
</dbReference>
<comment type="similarity">
    <text evidence="4">Belongs to the NRP synthetase family.</text>
</comment>
<dbReference type="Pfam" id="PF00501">
    <property type="entry name" value="AMP-binding"/>
    <property type="match status" value="1"/>
</dbReference>
<dbReference type="OrthoDB" id="408177at2759"/>
<dbReference type="CDD" id="cd05235">
    <property type="entry name" value="SDR_e1"/>
    <property type="match status" value="1"/>
</dbReference>
<dbReference type="InterPro" id="IPR045851">
    <property type="entry name" value="AMP-bd_C_sf"/>
</dbReference>
<dbReference type="GO" id="GO:0016874">
    <property type="term" value="F:ligase activity"/>
    <property type="evidence" value="ECO:0007669"/>
    <property type="project" value="UniProtKB-KW"/>
</dbReference>
<dbReference type="EMBL" id="CALLCH030000004">
    <property type="protein sequence ID" value="CAI4212290.1"/>
    <property type="molecule type" value="Genomic_DNA"/>
</dbReference>
<dbReference type="InterPro" id="IPR013120">
    <property type="entry name" value="FAR_NAD-bd"/>
</dbReference>
<evidence type="ECO:0000256" key="1">
    <source>
        <dbReference type="ARBA" id="ARBA00022450"/>
    </source>
</evidence>
<dbReference type="SUPFAM" id="SSF56801">
    <property type="entry name" value="Acetyl-CoA synthetase-like"/>
    <property type="match status" value="1"/>
</dbReference>
<keyword evidence="2" id="KW-0597">Phosphoprotein</keyword>
<evidence type="ECO:0000256" key="2">
    <source>
        <dbReference type="ARBA" id="ARBA00022553"/>
    </source>
</evidence>
<dbReference type="Gene3D" id="3.40.50.720">
    <property type="entry name" value="NAD(P)-binding Rossmann-like Domain"/>
    <property type="match status" value="1"/>
</dbReference>
<name>A0A9P1GYG2_9PEZI</name>